<feature type="region of interest" description="Disordered" evidence="1">
    <location>
        <begin position="1"/>
        <end position="30"/>
    </location>
</feature>
<dbReference type="EMBL" id="CAJVQB010002264">
    <property type="protein sequence ID" value="CAG8568281.1"/>
    <property type="molecule type" value="Genomic_DNA"/>
</dbReference>
<keyword evidence="3" id="KW-1185">Reference proteome</keyword>
<evidence type="ECO:0000313" key="2">
    <source>
        <dbReference type="EMBL" id="CAG8568281.1"/>
    </source>
</evidence>
<evidence type="ECO:0000313" key="3">
    <source>
        <dbReference type="Proteomes" id="UP000789901"/>
    </source>
</evidence>
<feature type="compositionally biased region" description="Acidic residues" evidence="1">
    <location>
        <begin position="1"/>
        <end position="11"/>
    </location>
</feature>
<organism evidence="2 3">
    <name type="scientific">Gigaspora margarita</name>
    <dbReference type="NCBI Taxonomy" id="4874"/>
    <lineage>
        <taxon>Eukaryota</taxon>
        <taxon>Fungi</taxon>
        <taxon>Fungi incertae sedis</taxon>
        <taxon>Mucoromycota</taxon>
        <taxon>Glomeromycotina</taxon>
        <taxon>Glomeromycetes</taxon>
        <taxon>Diversisporales</taxon>
        <taxon>Gigasporaceae</taxon>
        <taxon>Gigaspora</taxon>
    </lineage>
</organism>
<proteinExistence type="predicted"/>
<comment type="caution">
    <text evidence="2">The sequence shown here is derived from an EMBL/GenBank/DDBJ whole genome shotgun (WGS) entry which is preliminary data.</text>
</comment>
<evidence type="ECO:0000256" key="1">
    <source>
        <dbReference type="SAM" id="MobiDB-lite"/>
    </source>
</evidence>
<reference evidence="2 3" key="1">
    <citation type="submission" date="2021-06" db="EMBL/GenBank/DDBJ databases">
        <authorList>
            <person name="Kallberg Y."/>
            <person name="Tangrot J."/>
            <person name="Rosling A."/>
        </authorList>
    </citation>
    <scope>NUCLEOTIDE SEQUENCE [LARGE SCALE GENOMIC DNA]</scope>
    <source>
        <strain evidence="2 3">120-4 pot B 10/14</strain>
    </source>
</reference>
<protein>
    <submittedName>
        <fullName evidence="2">3071_t:CDS:1</fullName>
    </submittedName>
</protein>
<name>A0ABN7UE05_GIGMA</name>
<accession>A0ABN7UE05</accession>
<sequence>MDETQQAEEGEGSIPPSTPSTAKAIAQDHNRKMVKIIQKV</sequence>
<gene>
    <name evidence="2" type="ORF">GMARGA_LOCUS5356</name>
</gene>
<dbReference type="Proteomes" id="UP000789901">
    <property type="component" value="Unassembled WGS sequence"/>
</dbReference>